<feature type="region of interest" description="Disordered" evidence="8">
    <location>
        <begin position="221"/>
        <end position="266"/>
    </location>
</feature>
<dbReference type="SUPFAM" id="SSF50249">
    <property type="entry name" value="Nucleic acid-binding proteins"/>
    <property type="match status" value="1"/>
</dbReference>
<proteinExistence type="inferred from homology"/>
<evidence type="ECO:0000256" key="2">
    <source>
        <dbReference type="ARBA" id="ARBA00022730"/>
    </source>
</evidence>
<dbReference type="InterPro" id="IPR014722">
    <property type="entry name" value="Rib_uL2_dom2"/>
</dbReference>
<protein>
    <recommendedName>
        <fullName evidence="6 7">Large ribosomal subunit protein uL2</fullName>
    </recommendedName>
</protein>
<dbReference type="EMBL" id="KT006947">
    <property type="protein sequence ID" value="AKQ01025.1"/>
    <property type="molecule type" value="Genomic_DNA"/>
</dbReference>
<dbReference type="PROSITE" id="PS00467">
    <property type="entry name" value="RIBOSOMAL_L2"/>
    <property type="match status" value="1"/>
</dbReference>
<keyword evidence="5 7" id="KW-0687">Ribonucleoprotein</keyword>
<keyword evidence="3 7" id="KW-0694">RNA-binding</keyword>
<evidence type="ECO:0000256" key="4">
    <source>
        <dbReference type="ARBA" id="ARBA00022980"/>
    </source>
</evidence>
<feature type="domain" description="Large ribosomal subunit protein uL2 RNA-binding" evidence="10">
    <location>
        <begin position="42"/>
        <end position="118"/>
    </location>
</feature>
<dbReference type="Gene3D" id="2.30.30.30">
    <property type="match status" value="1"/>
</dbReference>
<evidence type="ECO:0000256" key="1">
    <source>
        <dbReference type="ARBA" id="ARBA00005636"/>
    </source>
</evidence>
<dbReference type="InterPro" id="IPR022671">
    <property type="entry name" value="Ribosomal_uL2_CS"/>
</dbReference>
<organism evidence="11">
    <name type="scientific">uncultured Chloroflexi bacterium Rifle_16ft_4_minimus_1380</name>
    <dbReference type="NCBI Taxonomy" id="1665057"/>
    <lineage>
        <taxon>Bacteria</taxon>
        <taxon>Bacillati</taxon>
        <taxon>Chloroflexota</taxon>
        <taxon>environmental samples</taxon>
    </lineage>
</organism>
<dbReference type="InterPro" id="IPR014726">
    <property type="entry name" value="Ribosomal_uL2_dom3"/>
</dbReference>
<dbReference type="InterPro" id="IPR012340">
    <property type="entry name" value="NA-bd_OB-fold"/>
</dbReference>
<evidence type="ECO:0000256" key="7">
    <source>
        <dbReference type="HAMAP-Rule" id="MF_01320"/>
    </source>
</evidence>
<feature type="region of interest" description="Disordered" evidence="8">
    <location>
        <begin position="1"/>
        <end position="31"/>
    </location>
</feature>
<dbReference type="InterPro" id="IPR022666">
    <property type="entry name" value="Ribosomal_uL2_RNA-bd_dom"/>
</dbReference>
<dbReference type="InterPro" id="IPR008991">
    <property type="entry name" value="Translation_prot_SH3-like_sf"/>
</dbReference>
<dbReference type="Gene3D" id="2.40.50.140">
    <property type="entry name" value="Nucleic acid-binding proteins"/>
    <property type="match status" value="1"/>
</dbReference>
<evidence type="ECO:0000259" key="10">
    <source>
        <dbReference type="SMART" id="SM01383"/>
    </source>
</evidence>
<dbReference type="Pfam" id="PF03947">
    <property type="entry name" value="Ribosomal_L2_C"/>
    <property type="match status" value="1"/>
</dbReference>
<dbReference type="PIRSF" id="PIRSF002158">
    <property type="entry name" value="Ribosomal_L2"/>
    <property type="match status" value="1"/>
</dbReference>
<evidence type="ECO:0000256" key="6">
    <source>
        <dbReference type="ARBA" id="ARBA00035242"/>
    </source>
</evidence>
<evidence type="ECO:0000256" key="5">
    <source>
        <dbReference type="ARBA" id="ARBA00023274"/>
    </source>
</evidence>
<dbReference type="AlphaFoldDB" id="A0A0H4T2W1"/>
<feature type="compositionally biased region" description="Basic residues" evidence="8">
    <location>
        <begin position="257"/>
        <end position="266"/>
    </location>
</feature>
<reference evidence="11" key="1">
    <citation type="journal article" date="2015" name="ISME J.">
        <title>Aquifer environment selects for microbial species cohorts in sediment and groundwater.</title>
        <authorList>
            <person name="Hug L.A."/>
            <person name="Thomas B.C."/>
            <person name="Brown C.T."/>
            <person name="Frischkorn K.R."/>
            <person name="Williams K.H."/>
            <person name="Tringe S.G."/>
            <person name="Banfield J.F."/>
        </authorList>
    </citation>
    <scope>NUCLEOTIDE SEQUENCE</scope>
</reference>
<accession>A0A0H4T2W1</accession>
<evidence type="ECO:0000259" key="9">
    <source>
        <dbReference type="SMART" id="SM01382"/>
    </source>
</evidence>
<dbReference type="FunFam" id="2.40.50.140:FF:000003">
    <property type="entry name" value="50S ribosomal protein L2"/>
    <property type="match status" value="1"/>
</dbReference>
<comment type="subunit">
    <text evidence="7">Part of the 50S ribosomal subunit. Forms a bridge to the 30S subunit in the 70S ribosome.</text>
</comment>
<comment type="function">
    <text evidence="7">One of the primary rRNA binding proteins. Required for association of the 30S and 50S subunits to form the 70S ribosome, for tRNA binding and peptide bond formation. It has been suggested to have peptidyltransferase activity; this is somewhat controversial. Makes several contacts with the 16S rRNA in the 70S ribosome.</text>
</comment>
<dbReference type="InterPro" id="IPR022669">
    <property type="entry name" value="Ribosomal_uL2_C"/>
</dbReference>
<dbReference type="GO" id="GO:0003735">
    <property type="term" value="F:structural constituent of ribosome"/>
    <property type="evidence" value="ECO:0007669"/>
    <property type="project" value="InterPro"/>
</dbReference>
<dbReference type="PANTHER" id="PTHR13691:SF5">
    <property type="entry name" value="LARGE RIBOSOMAL SUBUNIT PROTEIN UL2M"/>
    <property type="match status" value="1"/>
</dbReference>
<evidence type="ECO:0000256" key="3">
    <source>
        <dbReference type="ARBA" id="ARBA00022884"/>
    </source>
</evidence>
<dbReference type="SUPFAM" id="SSF50104">
    <property type="entry name" value="Translation proteins SH3-like domain"/>
    <property type="match status" value="1"/>
</dbReference>
<dbReference type="GO" id="GO:0019843">
    <property type="term" value="F:rRNA binding"/>
    <property type="evidence" value="ECO:0007669"/>
    <property type="project" value="UniProtKB-UniRule"/>
</dbReference>
<dbReference type="GO" id="GO:0015934">
    <property type="term" value="C:large ribosomal subunit"/>
    <property type="evidence" value="ECO:0007669"/>
    <property type="project" value="InterPro"/>
</dbReference>
<evidence type="ECO:0000313" key="11">
    <source>
        <dbReference type="EMBL" id="AKQ01025.1"/>
    </source>
</evidence>
<dbReference type="GO" id="GO:0016740">
    <property type="term" value="F:transferase activity"/>
    <property type="evidence" value="ECO:0007669"/>
    <property type="project" value="InterPro"/>
</dbReference>
<dbReference type="Pfam" id="PF00181">
    <property type="entry name" value="Ribosomal_L2_N"/>
    <property type="match status" value="1"/>
</dbReference>
<feature type="compositionally biased region" description="Polar residues" evidence="8">
    <location>
        <begin position="16"/>
        <end position="27"/>
    </location>
</feature>
<dbReference type="SMART" id="SM01383">
    <property type="entry name" value="Ribosomal_L2"/>
    <property type="match status" value="1"/>
</dbReference>
<feature type="domain" description="Large ribosomal subunit protein uL2 C-terminal" evidence="9">
    <location>
        <begin position="124"/>
        <end position="252"/>
    </location>
</feature>
<dbReference type="FunFam" id="4.10.950.10:FF:000001">
    <property type="entry name" value="50S ribosomal protein L2"/>
    <property type="match status" value="1"/>
</dbReference>
<dbReference type="SMART" id="SM01382">
    <property type="entry name" value="Ribosomal_L2_C"/>
    <property type="match status" value="1"/>
</dbReference>
<dbReference type="HAMAP" id="MF_01320_B">
    <property type="entry name" value="Ribosomal_uL2_B"/>
    <property type="match status" value="1"/>
</dbReference>
<evidence type="ECO:0000256" key="8">
    <source>
        <dbReference type="SAM" id="MobiDB-lite"/>
    </source>
</evidence>
<dbReference type="PANTHER" id="PTHR13691">
    <property type="entry name" value="RIBOSOMAL PROTEIN L2"/>
    <property type="match status" value="1"/>
</dbReference>
<dbReference type="InterPro" id="IPR005880">
    <property type="entry name" value="Ribosomal_uL2_bac/org-type"/>
</dbReference>
<keyword evidence="4 7" id="KW-0689">Ribosomal protein</keyword>
<sequence length="276" mass="30250">MPLRNYRPTSPGLRQMTRSTFEEVTTSEPHKPLTESMVRKAGRNAQGKLTVRHQGAGHKRLYRLIDWKRDKVGVPATIATVEYDPNRSARIALLHYADGEKRYMLLPHGLGVGDKVASGPDVEPRVGNALPLTKIPLGTQIHNIEMVAGRGGQIVRSAGSSAQLLAKEGEMATIRLPSGEVRRVRAACMATVGQVSNLDHENQNIGKAGRNRHKGRRPTVRGVVMNPRDHPHGGGEGKSPTGMPPKTPWGKPAMGLRTRKNKTTGKMIVRRRYGRG</sequence>
<comment type="similarity">
    <text evidence="1 7">Belongs to the universal ribosomal protein uL2 family.</text>
</comment>
<dbReference type="FunFam" id="2.30.30.30:FF:000001">
    <property type="entry name" value="50S ribosomal protein L2"/>
    <property type="match status" value="1"/>
</dbReference>
<dbReference type="GO" id="GO:0002181">
    <property type="term" value="P:cytoplasmic translation"/>
    <property type="evidence" value="ECO:0007669"/>
    <property type="project" value="TreeGrafter"/>
</dbReference>
<name>A0A0H4T2W1_9CHLR</name>
<gene>
    <name evidence="7" type="primary">rplB</name>
</gene>
<dbReference type="InterPro" id="IPR002171">
    <property type="entry name" value="Ribosomal_uL2"/>
</dbReference>
<dbReference type="Gene3D" id="4.10.950.10">
    <property type="entry name" value="Ribosomal protein L2, domain 3"/>
    <property type="match status" value="1"/>
</dbReference>
<dbReference type="NCBIfam" id="TIGR01171">
    <property type="entry name" value="rplB_bact"/>
    <property type="match status" value="1"/>
</dbReference>
<keyword evidence="2 7" id="KW-0699">rRNA-binding</keyword>